<protein>
    <submittedName>
        <fullName evidence="1">Uncharacterized protein</fullName>
    </submittedName>
</protein>
<sequence length="382" mass="43297">MSDFSTGICNDKWQAVPRQPDADIFYIHCTGGFRGTKISDDHWQIEPIFENGEARAKGFLTDKQLRQIVRIGGFKVLGFQASGWLNGEWHSSWRPIIPTEKNHARSPSAIWGSISTNLFSATRAQQLTELKEPDHSKVATILDDSSVEERLARAISFSLRSMDLAVEQIAEHYNEQLVNKMYAGKVDGQRSSNTMDQNLFAHVHAFFLQLGSARDYLAAFIANRLGMNASHGKVDTMNALKSKLRSHHAGSEPILDLFLQKKWLMAKPDEPDRWATSGWLKEVTDLRNEIVHRRPYGSVYAERFGWAKPVRADLGLYRYFRPIEIEGQPERDLLDLICYHYRECTGIFFDAAKAAGLDGNMMSLTDKEIVSLKVIHPPTADQ</sequence>
<dbReference type="OrthoDB" id="7862886at2"/>
<dbReference type="EMBL" id="CYPW01000032">
    <property type="protein sequence ID" value="CUH54025.1"/>
    <property type="molecule type" value="Genomic_DNA"/>
</dbReference>
<evidence type="ECO:0000313" key="1">
    <source>
        <dbReference type="EMBL" id="CUH54025.1"/>
    </source>
</evidence>
<accession>A0A0P1EV52</accession>
<dbReference type="AlphaFoldDB" id="A0A0P1EV52"/>
<evidence type="ECO:0000313" key="2">
    <source>
        <dbReference type="Proteomes" id="UP000054823"/>
    </source>
</evidence>
<dbReference type="RefSeq" id="WP_058241173.1">
    <property type="nucleotide sequence ID" value="NZ_CYPW01000032.1"/>
</dbReference>
<organism evidence="1 2">
    <name type="scientific">Shimia marina</name>
    <dbReference type="NCBI Taxonomy" id="321267"/>
    <lineage>
        <taxon>Bacteria</taxon>
        <taxon>Pseudomonadati</taxon>
        <taxon>Pseudomonadota</taxon>
        <taxon>Alphaproteobacteria</taxon>
        <taxon>Rhodobacterales</taxon>
        <taxon>Roseobacteraceae</taxon>
    </lineage>
</organism>
<keyword evidence="2" id="KW-1185">Reference proteome</keyword>
<name>A0A0P1EV52_9RHOB</name>
<dbReference type="Proteomes" id="UP000054823">
    <property type="component" value="Unassembled WGS sequence"/>
</dbReference>
<gene>
    <name evidence="1" type="ORF">SHM7688_03494</name>
</gene>
<proteinExistence type="predicted"/>
<reference evidence="1 2" key="1">
    <citation type="submission" date="2015-09" db="EMBL/GenBank/DDBJ databases">
        <authorList>
            <consortium name="Swine Surveillance"/>
        </authorList>
    </citation>
    <scope>NUCLEOTIDE SEQUENCE [LARGE SCALE GENOMIC DNA]</scope>
    <source>
        <strain evidence="1 2">CECT 7688</strain>
    </source>
</reference>